<accession>A0A484HGQ5</accession>
<evidence type="ECO:0000313" key="1">
    <source>
        <dbReference type="EMBL" id="VEN74390.1"/>
    </source>
</evidence>
<dbReference type="AlphaFoldDB" id="A0A484HGQ5"/>
<gene>
    <name evidence="1" type="ORF">EPICR_30327</name>
</gene>
<reference evidence="1" key="1">
    <citation type="submission" date="2019-01" db="EMBL/GenBank/DDBJ databases">
        <authorList>
            <consortium name="Genoscope - CEA"/>
            <person name="William W."/>
        </authorList>
    </citation>
    <scope>NUCLEOTIDE SEQUENCE</scope>
    <source>
        <strain evidence="1">CR-1</strain>
    </source>
</reference>
<sequence length="250" mass="28326">MAADGSADAGEQLKKLEHNATLKSYHDLIRHERVQYENRRRESEFIFASPCEIAEALQDGPPATPNDLLAFVYDHLNILGRKLARTQTGRYQAYWNQDGHDLIQPKDEPICSGLLAEDLQNRINSQGLIVTVEHHMVSAKKCDLVVLQGTDRLLPIEVKHHFNSGLWTAWRDQLDKLYTRDAKAGGLGIYLVLWSGEAKKRMPKLPNRIERPANAIELNKALESLIPQKDRRRLRVVVVDISPPDSLQTG</sequence>
<protein>
    <submittedName>
        <fullName evidence="1">Uncharacterized protein</fullName>
    </submittedName>
</protein>
<dbReference type="EMBL" id="CAACVI010000023">
    <property type="protein sequence ID" value="VEN74390.1"/>
    <property type="molecule type" value="Genomic_DNA"/>
</dbReference>
<organism evidence="1">
    <name type="scientific">uncultured Desulfobacteraceae bacterium</name>
    <dbReference type="NCBI Taxonomy" id="218296"/>
    <lineage>
        <taxon>Bacteria</taxon>
        <taxon>Pseudomonadati</taxon>
        <taxon>Thermodesulfobacteriota</taxon>
        <taxon>Desulfobacteria</taxon>
        <taxon>Desulfobacterales</taxon>
        <taxon>Desulfobacteraceae</taxon>
        <taxon>environmental samples</taxon>
    </lineage>
</organism>
<proteinExistence type="predicted"/>
<name>A0A484HGQ5_9BACT</name>